<feature type="transmembrane region" description="Helical" evidence="2">
    <location>
        <begin position="662"/>
        <end position="685"/>
    </location>
</feature>
<protein>
    <submittedName>
        <fullName evidence="3">DUF2339 domain-containing protein</fullName>
    </submittedName>
</protein>
<feature type="transmembrane region" description="Helical" evidence="2">
    <location>
        <begin position="313"/>
        <end position="331"/>
    </location>
</feature>
<dbReference type="Pfam" id="PF10101">
    <property type="entry name" value="DUF2339"/>
    <property type="match status" value="1"/>
</dbReference>
<keyword evidence="2" id="KW-0472">Membrane</keyword>
<comment type="caution">
    <text evidence="3">The sequence shown here is derived from an EMBL/GenBank/DDBJ whole genome shotgun (WGS) entry which is preliminary data.</text>
</comment>
<feature type="transmembrane region" description="Helical" evidence="2">
    <location>
        <begin position="477"/>
        <end position="494"/>
    </location>
</feature>
<sequence length="851" mass="98681">MDEYKERLQRMIDQHNILEKELESALKEYESHDFMKENKELREKYEEFKKQLQVLKEKEATLRIENGKLRSALQEQILDEKLSILKVSQEKLDTYFQKRSGSHKNELQLFEEETQRKIDKLVKEAEVNLGKEKHQVYMDLKKVSHELNERIAQHRAEQAKKERELLRDTANQFLEHGEGEIPEEVIQKRIKQNQVEMKIGLNWINRLGILLIILGVGAAFRYSYANWFNDYFKGGLFFLLGLIMIAGGEFFSQRQKRTFALGLLGGGIGVLYGSIFFSYFLLEIIGLFPALLLSVLVTATAVVLSVRYQSRTICSFGLIGGYLPLYSYILAFGLEGAAVYMAMGYLLILNLSILIIAFQKHWTVVHYISFAFNIPSMFVLIALSSSDYMNLIYSVLTFLMYLGITIAYSFTKKVALKLLDVILLGLNTFISCVVLYWLFNQLAWDDFRGLLALIFSVVYVGLGKFVMTYMPKERITMVLFYGTALTFAILMIPFQFQFEWVVLGWLIEGVVLIAYAHWAKIRSVERAGWLIFVLCLSIFYIEAYWNVVWSWDISTQFNLKYFSVMLGMLLIMVYYLLQQQKLGATANVFPSVRGFIDYYKYFVLGNLWFYMIYQSRYFYYEWVPVDFTHFSFYEWMMMSFLTIGLSYALTKIPLLYDRTVKYYCLVLYGIGSFLGLMVTMFLPTLQQEFSQNTTVEFLALGLLIVFNVLVFFSGRDLLLTIIRQRYQNLELYPLILGVYLLGVMAAFLTVQFHLGDVSLLFTSVFLVMAISYISYGFMKKFVYIRRLGLGLTILSTGKLILYDLSFLTEGSKIIAYFSFGVALLGISYMYQKVSSQQDGQSKEESGKTLGQ</sequence>
<feature type="transmembrane region" description="Helical" evidence="2">
    <location>
        <begin position="450"/>
        <end position="470"/>
    </location>
</feature>
<accession>A0ABS6K0F1</accession>
<reference evidence="3 4" key="1">
    <citation type="submission" date="2021-06" db="EMBL/GenBank/DDBJ databases">
        <title>Bacillus sp. RD4P76, an endophyte from a halophyte.</title>
        <authorList>
            <person name="Sun J.-Q."/>
        </authorList>
    </citation>
    <scope>NUCLEOTIDE SEQUENCE [LARGE SCALE GENOMIC DNA]</scope>
    <source>
        <strain evidence="3 4">JCM 17098</strain>
    </source>
</reference>
<dbReference type="Proteomes" id="UP000790580">
    <property type="component" value="Unassembled WGS sequence"/>
</dbReference>
<feature type="transmembrane region" description="Helical" evidence="2">
    <location>
        <begin position="231"/>
        <end position="251"/>
    </location>
</feature>
<evidence type="ECO:0000256" key="1">
    <source>
        <dbReference type="SAM" id="Coils"/>
    </source>
</evidence>
<dbReference type="EMBL" id="JAHQCR010000064">
    <property type="protein sequence ID" value="MBU9722937.1"/>
    <property type="molecule type" value="Genomic_DNA"/>
</dbReference>
<dbReference type="PANTHER" id="PTHR38434:SF1">
    <property type="entry name" value="BLL2549 PROTEIN"/>
    <property type="match status" value="1"/>
</dbReference>
<dbReference type="PANTHER" id="PTHR38434">
    <property type="entry name" value="BLL2549 PROTEIN"/>
    <property type="match status" value="1"/>
</dbReference>
<name>A0ABS6K0F1_9BACI</name>
<feature type="transmembrane region" description="Helical" evidence="2">
    <location>
        <begin position="757"/>
        <end position="775"/>
    </location>
</feature>
<feature type="transmembrane region" description="Helical" evidence="2">
    <location>
        <begin position="500"/>
        <end position="518"/>
    </location>
</feature>
<evidence type="ECO:0000313" key="3">
    <source>
        <dbReference type="EMBL" id="MBU9722937.1"/>
    </source>
</evidence>
<feature type="transmembrane region" description="Helical" evidence="2">
    <location>
        <begin position="813"/>
        <end position="830"/>
    </location>
</feature>
<feature type="transmembrane region" description="Helical" evidence="2">
    <location>
        <begin position="391"/>
        <end position="411"/>
    </location>
</feature>
<feature type="coiled-coil region" evidence="1">
    <location>
        <begin position="137"/>
        <end position="176"/>
    </location>
</feature>
<keyword evidence="2" id="KW-0812">Transmembrane</keyword>
<dbReference type="RefSeq" id="WP_088073667.1">
    <property type="nucleotide sequence ID" value="NZ_JAHQCR010000064.1"/>
</dbReference>
<feature type="transmembrane region" description="Helical" evidence="2">
    <location>
        <begin position="258"/>
        <end position="281"/>
    </location>
</feature>
<feature type="transmembrane region" description="Helical" evidence="2">
    <location>
        <begin position="559"/>
        <end position="577"/>
    </location>
</feature>
<feature type="transmembrane region" description="Helical" evidence="2">
    <location>
        <begin position="337"/>
        <end position="357"/>
    </location>
</feature>
<proteinExistence type="predicted"/>
<feature type="transmembrane region" description="Helical" evidence="2">
    <location>
        <begin position="731"/>
        <end position="751"/>
    </location>
</feature>
<evidence type="ECO:0000313" key="4">
    <source>
        <dbReference type="Proteomes" id="UP000790580"/>
    </source>
</evidence>
<feature type="transmembrane region" description="Helical" evidence="2">
    <location>
        <begin position="598"/>
        <end position="620"/>
    </location>
</feature>
<feature type="transmembrane region" description="Helical" evidence="2">
    <location>
        <begin position="632"/>
        <end position="650"/>
    </location>
</feature>
<organism evidence="3 4">
    <name type="scientific">Evansella alkalicola</name>
    <dbReference type="NCBI Taxonomy" id="745819"/>
    <lineage>
        <taxon>Bacteria</taxon>
        <taxon>Bacillati</taxon>
        <taxon>Bacillota</taxon>
        <taxon>Bacilli</taxon>
        <taxon>Bacillales</taxon>
        <taxon>Bacillaceae</taxon>
        <taxon>Evansella</taxon>
    </lineage>
</organism>
<feature type="transmembrane region" description="Helical" evidence="2">
    <location>
        <begin position="364"/>
        <end position="385"/>
    </location>
</feature>
<feature type="coiled-coil region" evidence="1">
    <location>
        <begin position="1"/>
        <end position="75"/>
    </location>
</feature>
<feature type="transmembrane region" description="Helical" evidence="2">
    <location>
        <begin position="418"/>
        <end position="438"/>
    </location>
</feature>
<evidence type="ECO:0000256" key="2">
    <source>
        <dbReference type="SAM" id="Phobius"/>
    </source>
</evidence>
<feature type="transmembrane region" description="Helical" evidence="2">
    <location>
        <begin position="787"/>
        <end position="807"/>
    </location>
</feature>
<feature type="transmembrane region" description="Helical" evidence="2">
    <location>
        <begin position="207"/>
        <end position="225"/>
    </location>
</feature>
<gene>
    <name evidence="3" type="ORF">KS407_16080</name>
</gene>
<keyword evidence="2" id="KW-1133">Transmembrane helix</keyword>
<feature type="transmembrane region" description="Helical" evidence="2">
    <location>
        <begin position="527"/>
        <end position="547"/>
    </location>
</feature>
<feature type="transmembrane region" description="Helical" evidence="2">
    <location>
        <begin position="697"/>
        <end position="719"/>
    </location>
</feature>
<dbReference type="InterPro" id="IPR019286">
    <property type="entry name" value="DUF2339_TM"/>
</dbReference>
<keyword evidence="1" id="KW-0175">Coiled coil</keyword>
<feature type="transmembrane region" description="Helical" evidence="2">
    <location>
        <begin position="287"/>
        <end position="306"/>
    </location>
</feature>
<keyword evidence="4" id="KW-1185">Reference proteome</keyword>